<name>A0A2Z5G216_9BACT</name>
<dbReference type="SUPFAM" id="SSF54909">
    <property type="entry name" value="Dimeric alpha+beta barrel"/>
    <property type="match status" value="1"/>
</dbReference>
<dbReference type="Gene3D" id="3.30.70.100">
    <property type="match status" value="1"/>
</dbReference>
<dbReference type="PANTHER" id="PTHR33336:SF3">
    <property type="entry name" value="ABM DOMAIN-CONTAINING PROTEIN"/>
    <property type="match status" value="1"/>
</dbReference>
<dbReference type="Pfam" id="PF03992">
    <property type="entry name" value="ABM"/>
    <property type="match status" value="1"/>
</dbReference>
<evidence type="ECO:0000313" key="2">
    <source>
        <dbReference type="EMBL" id="AXC13213.1"/>
    </source>
</evidence>
<dbReference type="OrthoDB" id="9806189at2"/>
<dbReference type="RefSeq" id="WP_114208260.1">
    <property type="nucleotide sequence ID" value="NZ_CP030840.1"/>
</dbReference>
<proteinExistence type="predicted"/>
<keyword evidence="3" id="KW-1185">Reference proteome</keyword>
<organism evidence="2 3">
    <name type="scientific">Acidisarcina polymorpha</name>
    <dbReference type="NCBI Taxonomy" id="2211140"/>
    <lineage>
        <taxon>Bacteria</taxon>
        <taxon>Pseudomonadati</taxon>
        <taxon>Acidobacteriota</taxon>
        <taxon>Terriglobia</taxon>
        <taxon>Terriglobales</taxon>
        <taxon>Acidobacteriaceae</taxon>
        <taxon>Acidisarcina</taxon>
    </lineage>
</organism>
<dbReference type="Proteomes" id="UP000253606">
    <property type="component" value="Chromosome"/>
</dbReference>
<dbReference type="AlphaFoldDB" id="A0A2Z5G216"/>
<dbReference type="GO" id="GO:0005829">
    <property type="term" value="C:cytosol"/>
    <property type="evidence" value="ECO:0007669"/>
    <property type="project" value="TreeGrafter"/>
</dbReference>
<dbReference type="InterPro" id="IPR050744">
    <property type="entry name" value="AI-2_Isomerase_LsrG"/>
</dbReference>
<dbReference type="InterPro" id="IPR011008">
    <property type="entry name" value="Dimeric_a/b-barrel"/>
</dbReference>
<dbReference type="PANTHER" id="PTHR33336">
    <property type="entry name" value="QUINOL MONOOXYGENASE YGIN-RELATED"/>
    <property type="match status" value="1"/>
</dbReference>
<dbReference type="KEGG" id="abas:ACPOL_3934"/>
<dbReference type="InterPro" id="IPR007138">
    <property type="entry name" value="ABM_dom"/>
</dbReference>
<evidence type="ECO:0000313" key="3">
    <source>
        <dbReference type="Proteomes" id="UP000253606"/>
    </source>
</evidence>
<keyword evidence="2" id="KW-0560">Oxidoreductase</keyword>
<dbReference type="GO" id="GO:0004497">
    <property type="term" value="F:monooxygenase activity"/>
    <property type="evidence" value="ECO:0007669"/>
    <property type="project" value="UniProtKB-KW"/>
</dbReference>
<feature type="domain" description="ABM" evidence="1">
    <location>
        <begin position="2"/>
        <end position="91"/>
    </location>
</feature>
<protein>
    <submittedName>
        <fullName evidence="2">Antibiotic biosynthesis monooxygenase</fullName>
    </submittedName>
</protein>
<accession>A0A2Z5G216</accession>
<reference evidence="2 3" key="1">
    <citation type="journal article" date="2018" name="Front. Microbiol.">
        <title>Hydrolytic Capabilities as a Key to Environmental Success: Chitinolytic and Cellulolytic Acidobacteria From Acidic Sub-arctic Soils and Boreal Peatlands.</title>
        <authorList>
            <person name="Belova S.E."/>
            <person name="Ravin N.V."/>
            <person name="Pankratov T.A."/>
            <person name="Rakitin A.L."/>
            <person name="Ivanova A.A."/>
            <person name="Beletsky A.V."/>
            <person name="Mardanov A.V."/>
            <person name="Sinninghe Damste J.S."/>
            <person name="Dedysh S.N."/>
        </authorList>
    </citation>
    <scope>NUCLEOTIDE SEQUENCE [LARGE SCALE GENOMIC DNA]</scope>
    <source>
        <strain evidence="2 3">SBC82</strain>
    </source>
</reference>
<sequence length="95" mass="10845">MVTFTVRMRFSHDDRDKVAEILRNLAHASRQEPGCVAYVPHQVDGDAETILIYEQYRDQAAVDAHRATPHFQQYAVGGLYQLMKDRAIETLDALV</sequence>
<dbReference type="PROSITE" id="PS51725">
    <property type="entry name" value="ABM"/>
    <property type="match status" value="1"/>
</dbReference>
<dbReference type="EMBL" id="CP030840">
    <property type="protein sequence ID" value="AXC13213.1"/>
    <property type="molecule type" value="Genomic_DNA"/>
</dbReference>
<gene>
    <name evidence="2" type="ORF">ACPOL_3934</name>
</gene>
<keyword evidence="2" id="KW-0503">Monooxygenase</keyword>
<evidence type="ECO:0000259" key="1">
    <source>
        <dbReference type="PROSITE" id="PS51725"/>
    </source>
</evidence>